<dbReference type="Ensembl" id="ENSSSCT00035076173.1">
    <property type="protein sequence ID" value="ENSSSCP00035031103.1"/>
    <property type="gene ID" value="ENSSSCG00035056970.1"/>
</dbReference>
<keyword evidence="4" id="KW-0202">Cytokine</keyword>
<dbReference type="Gene3D" id="2.40.50.40">
    <property type="match status" value="1"/>
</dbReference>
<dbReference type="InterPro" id="IPR001811">
    <property type="entry name" value="Chemokine_IL8-like_dom"/>
</dbReference>
<dbReference type="Proteomes" id="UP000694722">
    <property type="component" value="Unplaced"/>
</dbReference>
<dbReference type="PRINTS" id="PR01731">
    <property type="entry name" value="LYMPHOTACTIN"/>
</dbReference>
<feature type="domain" description="Chemokine interleukin-8-like" evidence="9">
    <location>
        <begin position="79"/>
        <end position="135"/>
    </location>
</feature>
<dbReference type="GO" id="GO:0005615">
    <property type="term" value="C:extracellular space"/>
    <property type="evidence" value="ECO:0007669"/>
    <property type="project" value="UniProtKB-KW"/>
</dbReference>
<keyword evidence="7" id="KW-1015">Disulfide bond</keyword>
<dbReference type="Ensembl" id="ENSSSCT00040086986.1">
    <property type="protein sequence ID" value="ENSSSCP00040038191.1"/>
    <property type="gene ID" value="ENSSSCG00040063710.1"/>
</dbReference>
<evidence type="ECO:0000256" key="7">
    <source>
        <dbReference type="ARBA" id="ARBA00023157"/>
    </source>
</evidence>
<keyword evidence="5" id="KW-0964">Secreted</keyword>
<dbReference type="Proteomes" id="UP000694570">
    <property type="component" value="Unplaced"/>
</dbReference>
<evidence type="ECO:0000256" key="1">
    <source>
        <dbReference type="ARBA" id="ARBA00004613"/>
    </source>
</evidence>
<evidence type="ECO:0000256" key="4">
    <source>
        <dbReference type="ARBA" id="ARBA00022514"/>
    </source>
</evidence>
<dbReference type="GO" id="GO:0008009">
    <property type="term" value="F:chemokine activity"/>
    <property type="evidence" value="ECO:0007669"/>
    <property type="project" value="InterPro"/>
</dbReference>
<evidence type="ECO:0000256" key="3">
    <source>
        <dbReference type="ARBA" id="ARBA00022500"/>
    </source>
</evidence>
<keyword evidence="3" id="KW-0145">Chemotaxis</keyword>
<name>A0A8D0IW31_PIG</name>
<dbReference type="Proteomes" id="UP000694720">
    <property type="component" value="Unplaced"/>
</dbReference>
<evidence type="ECO:0000313" key="11">
    <source>
        <dbReference type="Proteomes" id="UP000314985"/>
    </source>
</evidence>
<proteinExistence type="inferred from homology"/>
<dbReference type="SMART" id="SM00199">
    <property type="entry name" value="SCY"/>
    <property type="match status" value="1"/>
</dbReference>
<evidence type="ECO:0000313" key="10">
    <source>
        <dbReference type="Ensembl" id="ENSSSCP00070035792.1"/>
    </source>
</evidence>
<evidence type="ECO:0000256" key="2">
    <source>
        <dbReference type="ARBA" id="ARBA00006894"/>
    </source>
</evidence>
<comment type="subcellular location">
    <subcellularLocation>
        <location evidence="1">Secreted</location>
    </subcellularLocation>
</comment>
<dbReference type="InterPro" id="IPR039809">
    <property type="entry name" value="Chemokine_b/g/d"/>
</dbReference>
<dbReference type="Ensembl" id="ENSSSCT00070042559.1">
    <property type="protein sequence ID" value="ENSSSCP00070035792.1"/>
    <property type="gene ID" value="ENSSSCG00070021398.1"/>
</dbReference>
<dbReference type="PANTHER" id="PTHR12015:SF101">
    <property type="entry name" value="CYTOKINE SCM-1 BETA-RELATED"/>
    <property type="match status" value="1"/>
</dbReference>
<protein>
    <submittedName>
        <fullName evidence="10">X-C motif chemokine ligand 1</fullName>
    </submittedName>
</protein>
<dbReference type="Ensembl" id="ENSSSCT00030054261.1">
    <property type="protein sequence ID" value="ENSSSCP00030024796.1"/>
    <property type="gene ID" value="ENSSSCG00030038958.1"/>
</dbReference>
<evidence type="ECO:0000256" key="5">
    <source>
        <dbReference type="ARBA" id="ARBA00022525"/>
    </source>
</evidence>
<reference evidence="10 11" key="1">
    <citation type="submission" date="2017-08" db="EMBL/GenBank/DDBJ databases">
        <title>USMARCv1.0.</title>
        <authorList>
            <person name="Hannum G.I."/>
            <person name="Koren S."/>
            <person name="Schroeder S.G."/>
            <person name="Chin S.C."/>
            <person name="Nonneman D.J."/>
            <person name="Becker S.A."/>
            <person name="Rosen B.D."/>
            <person name="Bickhart D.M."/>
            <person name="Putnam N.H."/>
            <person name="Green R.E."/>
            <person name="Tuggle C.K."/>
            <person name="Liu H."/>
            <person name="Rohrer G.A."/>
            <person name="Warr A."/>
            <person name="Hall R."/>
            <person name="Kim K."/>
            <person name="Hume D.A."/>
            <person name="Talbot R."/>
            <person name="Chow W."/>
            <person name="Howe K."/>
            <person name="Schwartz A.S."/>
            <person name="Watson M."/>
            <person name="Archibald A.L."/>
            <person name="Phillippy A.M."/>
            <person name="Smith T.P.L."/>
        </authorList>
    </citation>
    <scope>NUCLEOTIDE SEQUENCE [LARGE SCALE GENOMIC DNA]</scope>
</reference>
<evidence type="ECO:0000256" key="6">
    <source>
        <dbReference type="ARBA" id="ARBA00022729"/>
    </source>
</evidence>
<reference evidence="10" key="2">
    <citation type="submission" date="2025-05" db="UniProtKB">
        <authorList>
            <consortium name="Ensembl"/>
        </authorList>
    </citation>
    <scope>IDENTIFICATION</scope>
</reference>
<dbReference type="SUPFAM" id="SSF54117">
    <property type="entry name" value="Interleukin 8-like chemokines"/>
    <property type="match status" value="1"/>
</dbReference>
<dbReference type="PANTHER" id="PTHR12015">
    <property type="entry name" value="SMALL INDUCIBLE CYTOKINE A"/>
    <property type="match status" value="1"/>
</dbReference>
<feature type="region of interest" description="Disordered" evidence="8">
    <location>
        <begin position="139"/>
        <end position="161"/>
    </location>
</feature>
<comment type="similarity">
    <text evidence="2">Belongs to the intercrine gamma family.</text>
</comment>
<dbReference type="Pfam" id="PF00048">
    <property type="entry name" value="IL8"/>
    <property type="match status" value="1"/>
</dbReference>
<dbReference type="Proteomes" id="UP000314985">
    <property type="component" value="Chromosome 4"/>
</dbReference>
<dbReference type="Proteomes" id="UP000694728">
    <property type="component" value="Unplaced"/>
</dbReference>
<organism evidence="10 11">
    <name type="scientific">Sus scrofa</name>
    <name type="common">Pig</name>
    <dbReference type="NCBI Taxonomy" id="9823"/>
    <lineage>
        <taxon>Eukaryota</taxon>
        <taxon>Metazoa</taxon>
        <taxon>Chordata</taxon>
        <taxon>Craniata</taxon>
        <taxon>Vertebrata</taxon>
        <taxon>Euteleostomi</taxon>
        <taxon>Mammalia</taxon>
        <taxon>Eutheria</taxon>
        <taxon>Laurasiatheria</taxon>
        <taxon>Artiodactyla</taxon>
        <taxon>Suina</taxon>
        <taxon>Suidae</taxon>
        <taxon>Sus</taxon>
    </lineage>
</organism>
<dbReference type="Ensembl" id="ENSSSCT00045011376.1">
    <property type="protein sequence ID" value="ENSSSCP00045007750.1"/>
    <property type="gene ID" value="ENSSSCG00045006828.1"/>
</dbReference>
<feature type="compositionally biased region" description="Polar residues" evidence="8">
    <location>
        <begin position="140"/>
        <end position="161"/>
    </location>
</feature>
<dbReference type="CDD" id="cd00271">
    <property type="entry name" value="Chemokine_C"/>
    <property type="match status" value="1"/>
</dbReference>
<dbReference type="FunFam" id="2.40.50.40:FF:000023">
    <property type="entry name" value="Lymphotactin isoform X1"/>
    <property type="match status" value="1"/>
</dbReference>
<dbReference type="InterPro" id="IPR008105">
    <property type="entry name" value="Chemokine_XCL1/XCL2"/>
</dbReference>
<dbReference type="InterPro" id="IPR036048">
    <property type="entry name" value="Interleukin_8-like_sf"/>
</dbReference>
<dbReference type="GO" id="GO:0006955">
    <property type="term" value="P:immune response"/>
    <property type="evidence" value="ECO:0007669"/>
    <property type="project" value="InterPro"/>
</dbReference>
<sequence>MNYAPYTCHMLQLKMRRPLFSQSKTSCLSHISWYLPQITLCQLPPCYFIYSTVTFTLIDSISFLFSWFSLPAVGSEVLEKSICVSLTTRRLPVKNIKTYTIKEGSMKAVIFITRRGLKVCADPHVEWVKKAVQTIDKSNRGNQAKPTGAQQTTNTAVTLTG</sequence>
<evidence type="ECO:0000256" key="8">
    <source>
        <dbReference type="SAM" id="MobiDB-lite"/>
    </source>
</evidence>
<keyword evidence="6" id="KW-0732">Signal</keyword>
<evidence type="ECO:0000259" key="9">
    <source>
        <dbReference type="SMART" id="SM00199"/>
    </source>
</evidence>
<accession>A0A8D0IW31</accession>
<dbReference type="AlphaFoldDB" id="A0A8D0IW31"/>